<name>A0A3L7YX59_9BACE</name>
<evidence type="ECO:0000313" key="3">
    <source>
        <dbReference type="EMBL" id="RLT79016.1"/>
    </source>
</evidence>
<accession>A0A3L7YX59</accession>
<gene>
    <name evidence="3" type="ORF">D7Y07_16045</name>
</gene>
<evidence type="ECO:0000256" key="1">
    <source>
        <dbReference type="SAM" id="Phobius"/>
    </source>
</evidence>
<evidence type="ECO:0000259" key="2">
    <source>
        <dbReference type="Pfam" id="PF14258"/>
    </source>
</evidence>
<feature type="transmembrane region" description="Helical" evidence="1">
    <location>
        <begin position="290"/>
        <end position="307"/>
    </location>
</feature>
<keyword evidence="1" id="KW-0812">Transmembrane</keyword>
<protein>
    <submittedName>
        <fullName evidence="3">DUF4350 domain-containing protein</fullName>
    </submittedName>
</protein>
<dbReference type="InterPro" id="IPR025646">
    <property type="entry name" value="DUF4350"/>
</dbReference>
<keyword evidence="1" id="KW-0472">Membrane</keyword>
<dbReference type="RefSeq" id="WP_121767007.1">
    <property type="nucleotide sequence ID" value="NZ_RAZM01000069.1"/>
</dbReference>
<dbReference type="STRING" id="1235814.GCA_000613385_01061"/>
<dbReference type="Pfam" id="PF14258">
    <property type="entry name" value="DUF4350"/>
    <property type="match status" value="1"/>
</dbReference>
<evidence type="ECO:0000313" key="4">
    <source>
        <dbReference type="Proteomes" id="UP000267159"/>
    </source>
</evidence>
<comment type="caution">
    <text evidence="3">The sequence shown here is derived from an EMBL/GenBank/DDBJ whole genome shotgun (WGS) entry which is preliminary data.</text>
</comment>
<feature type="domain" description="DUF4350" evidence="2">
    <location>
        <begin position="38"/>
        <end position="253"/>
    </location>
</feature>
<dbReference type="Proteomes" id="UP000267159">
    <property type="component" value="Unassembled WGS sequence"/>
</dbReference>
<sequence length="424" mass="49108">MKGSRWFIIFIVAFLLVMFAVEYHLPKKFVWTPTFSHYDEQPLGCAVFDSLLSSSLPNGYSISKETFYQMEEDTTDNGNKGILVIANNLSMVEADVNALLKMAERGNKVMLVSNNYSKYLEDTLRFYCTYSHFSAAAFKKYASSIFRKDSIYWIADSVYSRQLYRCYPQFCNSYFRSYDSLPVRKLAEKDMSDAIGDALADSDSVKAYNNYHPLMAMVRPWGKGEIMLVSTPLLFTNYGVLDGNNVNYIFRLLSQMGELPIVRSEGYMKATAQVQQSPFRYLLAHQPLRWALYLTMITILLFMIFTAKRRQRAIPVVREPANKSLEFTELIGTLYFQKKDHVDLVCKKFAYLAEVLRREIQVDIKEAADDKRSFERIARKTGMDTEDIAKFIHEVRSVLYGGRIIDSEQMKMFIDKMNEIINHI</sequence>
<reference evidence="3 4" key="1">
    <citation type="submission" date="2018-09" db="EMBL/GenBank/DDBJ databases">
        <title>Murine metabolic-syndrome-specific gut microbial biobank.</title>
        <authorList>
            <person name="Liu C."/>
        </authorList>
    </citation>
    <scope>NUCLEOTIDE SEQUENCE [LARGE SCALE GENOMIC DNA]</scope>
    <source>
        <strain evidence="3 4">0.1X-D8-26</strain>
    </source>
</reference>
<dbReference type="EMBL" id="RAZM01000069">
    <property type="protein sequence ID" value="RLT79016.1"/>
    <property type="molecule type" value="Genomic_DNA"/>
</dbReference>
<proteinExistence type="predicted"/>
<keyword evidence="1" id="KW-1133">Transmembrane helix</keyword>
<organism evidence="3 4">
    <name type="scientific">Bacteroides acidifaciens</name>
    <dbReference type="NCBI Taxonomy" id="85831"/>
    <lineage>
        <taxon>Bacteria</taxon>
        <taxon>Pseudomonadati</taxon>
        <taxon>Bacteroidota</taxon>
        <taxon>Bacteroidia</taxon>
        <taxon>Bacteroidales</taxon>
        <taxon>Bacteroidaceae</taxon>
        <taxon>Bacteroides</taxon>
    </lineage>
</organism>
<dbReference type="AlphaFoldDB" id="A0A3L7YX59"/>